<dbReference type="EMBL" id="NHOQ01002733">
    <property type="protein sequence ID" value="PWA15125.1"/>
    <property type="molecule type" value="Genomic_DNA"/>
</dbReference>
<keyword evidence="4" id="KW-1185">Reference proteome</keyword>
<feature type="region of interest" description="Disordered" evidence="2">
    <location>
        <begin position="1"/>
        <end position="40"/>
    </location>
</feature>
<name>A0A315UY35_GAMAF</name>
<comment type="caution">
    <text evidence="3">The sequence shown here is derived from an EMBL/GenBank/DDBJ whole genome shotgun (WGS) entry which is preliminary data.</text>
</comment>
<dbReference type="Proteomes" id="UP000250572">
    <property type="component" value="Unassembled WGS sequence"/>
</dbReference>
<proteinExistence type="predicted"/>
<dbReference type="AlphaFoldDB" id="A0A315UY35"/>
<organism evidence="3 4">
    <name type="scientific">Gambusia affinis</name>
    <name type="common">Western mosquitofish</name>
    <name type="synonym">Heterandria affinis</name>
    <dbReference type="NCBI Taxonomy" id="33528"/>
    <lineage>
        <taxon>Eukaryota</taxon>
        <taxon>Metazoa</taxon>
        <taxon>Chordata</taxon>
        <taxon>Craniata</taxon>
        <taxon>Vertebrata</taxon>
        <taxon>Euteleostomi</taxon>
        <taxon>Actinopterygii</taxon>
        <taxon>Neopterygii</taxon>
        <taxon>Teleostei</taxon>
        <taxon>Neoteleostei</taxon>
        <taxon>Acanthomorphata</taxon>
        <taxon>Ovalentaria</taxon>
        <taxon>Atherinomorphae</taxon>
        <taxon>Cyprinodontiformes</taxon>
        <taxon>Poeciliidae</taxon>
        <taxon>Poeciliinae</taxon>
        <taxon>Gambusia</taxon>
    </lineage>
</organism>
<evidence type="ECO:0000313" key="3">
    <source>
        <dbReference type="EMBL" id="PWA15125.1"/>
    </source>
</evidence>
<feature type="compositionally biased region" description="Basic and acidic residues" evidence="2">
    <location>
        <begin position="1"/>
        <end position="21"/>
    </location>
</feature>
<gene>
    <name evidence="3" type="ORF">CCH79_00008850</name>
</gene>
<feature type="coiled-coil region" evidence="1">
    <location>
        <begin position="140"/>
        <end position="181"/>
    </location>
</feature>
<evidence type="ECO:0000256" key="2">
    <source>
        <dbReference type="SAM" id="MobiDB-lite"/>
    </source>
</evidence>
<reference evidence="3 4" key="1">
    <citation type="journal article" date="2018" name="G3 (Bethesda)">
        <title>A High-Quality Reference Genome for the Invasive Mosquitofish Gambusia affinis Using a Chicago Library.</title>
        <authorList>
            <person name="Hoffberg S.L."/>
            <person name="Troendle N.J."/>
            <person name="Glenn T.C."/>
            <person name="Mahmud O."/>
            <person name="Louha S."/>
            <person name="Chalopin D."/>
            <person name="Bennetzen J.L."/>
            <person name="Mauricio R."/>
        </authorList>
    </citation>
    <scope>NUCLEOTIDE SEQUENCE [LARGE SCALE GENOMIC DNA]</scope>
    <source>
        <strain evidence="3">NE01/NJP1002.9</strain>
        <tissue evidence="3">Muscle</tissue>
    </source>
</reference>
<sequence length="447" mass="52172">METQTKEFFEEEAHCQEDGWKNKQNQDAWIQGKDTPSGDSLEEEINRLKTLLAAERARFNEEHQRANDLEKGLHDAKLKLEKRKFNENDVGACSEAKKESNASEDIEFSELLVENKALQHQLGSSQEKQALLQREMQESMALCQEVLAKLETDIINLSEQVATLQEELEVYRRANSQTNMNRKFFKMMKDENTEQSTELKTCLQSETNQVKEANLEMTVKFETDVLTLERPVCSLEQELKDDKESHVEMVKINKMLYAELQAENETLCQKMASIQDASIEAERRIQKELDQVKDVSLEMVQKYEVHILTLTEEIETMEQEHREERYRHADVEIRNGKRAKFLHAEKNLLQKELEEVKRMLLLNELETTHTSMHVHFTGQDTENSDVETLTLALWLFLERLRSDNRRRAVTVSATPNFRPVSLIAVRKQAPEDLTIKTNRPRVLFPHQ</sequence>
<keyword evidence="1" id="KW-0175">Coiled coil</keyword>
<protein>
    <submittedName>
        <fullName evidence="3">Uncharacterized protein</fullName>
    </submittedName>
</protein>
<evidence type="ECO:0000256" key="1">
    <source>
        <dbReference type="SAM" id="Coils"/>
    </source>
</evidence>
<feature type="coiled-coil region" evidence="1">
    <location>
        <begin position="257"/>
        <end position="359"/>
    </location>
</feature>
<evidence type="ECO:0000313" key="4">
    <source>
        <dbReference type="Proteomes" id="UP000250572"/>
    </source>
</evidence>
<accession>A0A315UY35</accession>